<evidence type="ECO:0000256" key="8">
    <source>
        <dbReference type="ARBA" id="ARBA00023136"/>
    </source>
</evidence>
<dbReference type="SUPFAM" id="SSF101912">
    <property type="entry name" value="Sema domain"/>
    <property type="match status" value="1"/>
</dbReference>
<evidence type="ECO:0000256" key="13">
    <source>
        <dbReference type="SAM" id="Phobius"/>
    </source>
</evidence>
<keyword evidence="8 13" id="KW-0472">Membrane</keyword>
<proteinExistence type="inferred from homology"/>
<dbReference type="SUPFAM" id="SSF48350">
    <property type="entry name" value="GTPase activation domain, GAP"/>
    <property type="match status" value="1"/>
</dbReference>
<comment type="caution">
    <text evidence="12">Lacks conserved residue(s) required for the propagation of feature annotation.</text>
</comment>
<evidence type="ECO:0000256" key="5">
    <source>
        <dbReference type="ARBA" id="ARBA00022729"/>
    </source>
</evidence>
<dbReference type="GO" id="GO:0017154">
    <property type="term" value="F:semaphorin receptor activity"/>
    <property type="evidence" value="ECO:0007669"/>
    <property type="project" value="InterPro"/>
</dbReference>
<evidence type="ECO:0000256" key="11">
    <source>
        <dbReference type="ARBA" id="ARBA00023180"/>
    </source>
</evidence>
<dbReference type="SMART" id="SM00630">
    <property type="entry name" value="Sema"/>
    <property type="match status" value="1"/>
</dbReference>
<dbReference type="PANTHER" id="PTHR22625:SF9">
    <property type="entry name" value="PLEXIN-B2"/>
    <property type="match status" value="1"/>
</dbReference>
<dbReference type="InterPro" id="IPR001627">
    <property type="entry name" value="Semap_dom"/>
</dbReference>
<dbReference type="FunFam" id="3.10.20.90:FF:000102">
    <property type="entry name" value="Plexin B2"/>
    <property type="match status" value="1"/>
</dbReference>
<dbReference type="Pfam" id="PF01437">
    <property type="entry name" value="PSI"/>
    <property type="match status" value="1"/>
</dbReference>
<dbReference type="InterPro" id="IPR057533">
    <property type="entry name" value="PSI_Plexin-B"/>
</dbReference>
<reference evidence="16" key="3">
    <citation type="submission" date="2025-09" db="UniProtKB">
        <authorList>
            <consortium name="Ensembl"/>
        </authorList>
    </citation>
    <scope>IDENTIFICATION</scope>
</reference>
<dbReference type="Pfam" id="PF01833">
    <property type="entry name" value="TIG"/>
    <property type="match status" value="1"/>
</dbReference>
<keyword evidence="10" id="KW-0675">Receptor</keyword>
<dbReference type="PANTHER" id="PTHR22625">
    <property type="entry name" value="PLEXIN"/>
    <property type="match status" value="1"/>
</dbReference>
<keyword evidence="5 14" id="KW-0732">Signal</keyword>
<reference evidence="16" key="2">
    <citation type="submission" date="2025-08" db="UniProtKB">
        <authorList>
            <consortium name="Ensembl"/>
        </authorList>
    </citation>
    <scope>IDENTIFICATION</scope>
</reference>
<keyword evidence="3" id="KW-1003">Cell membrane</keyword>
<keyword evidence="9" id="KW-1015">Disulfide bond</keyword>
<evidence type="ECO:0000256" key="3">
    <source>
        <dbReference type="ARBA" id="ARBA00022475"/>
    </source>
</evidence>
<dbReference type="FunFam" id="1.10.506.10:FF:000035">
    <property type="entry name" value="Plexin b2a"/>
    <property type="match status" value="1"/>
</dbReference>
<name>A0A7N6B9X2_ANATE</name>
<organism evidence="16 17">
    <name type="scientific">Anabas testudineus</name>
    <name type="common">Climbing perch</name>
    <name type="synonym">Anthias testudineus</name>
    <dbReference type="NCBI Taxonomy" id="64144"/>
    <lineage>
        <taxon>Eukaryota</taxon>
        <taxon>Metazoa</taxon>
        <taxon>Chordata</taxon>
        <taxon>Craniata</taxon>
        <taxon>Vertebrata</taxon>
        <taxon>Euteleostomi</taxon>
        <taxon>Actinopterygii</taxon>
        <taxon>Neopterygii</taxon>
        <taxon>Teleostei</taxon>
        <taxon>Neoteleostei</taxon>
        <taxon>Acanthomorphata</taxon>
        <taxon>Anabantaria</taxon>
        <taxon>Anabantiformes</taxon>
        <taxon>Anabantoidei</taxon>
        <taxon>Anabantidae</taxon>
        <taxon>Anabas</taxon>
    </lineage>
</organism>
<comment type="similarity">
    <text evidence="2">Belongs to the plexin family.</text>
</comment>
<dbReference type="InterPro" id="IPR008936">
    <property type="entry name" value="Rho_GTPase_activation_prot"/>
</dbReference>
<evidence type="ECO:0000256" key="4">
    <source>
        <dbReference type="ARBA" id="ARBA00022692"/>
    </source>
</evidence>
<reference evidence="16" key="1">
    <citation type="submission" date="2021-04" db="EMBL/GenBank/DDBJ databases">
        <authorList>
            <consortium name="Wellcome Sanger Institute Data Sharing"/>
        </authorList>
    </citation>
    <scope>NUCLEOTIDE SEQUENCE [LARGE SCALE GENOMIC DNA]</scope>
</reference>
<dbReference type="Gene3D" id="2.130.10.10">
    <property type="entry name" value="YVTN repeat-like/Quinoprotein amine dehydrogenase"/>
    <property type="match status" value="1"/>
</dbReference>
<keyword evidence="7 13" id="KW-1133">Transmembrane helix</keyword>
<keyword evidence="17" id="KW-1185">Reference proteome</keyword>
<dbReference type="InterPro" id="IPR013783">
    <property type="entry name" value="Ig-like_fold"/>
</dbReference>
<dbReference type="InterPro" id="IPR013548">
    <property type="entry name" value="Plexin_cytoplasmic_RasGAP_dom"/>
</dbReference>
<feature type="transmembrane region" description="Helical" evidence="13">
    <location>
        <begin position="919"/>
        <end position="943"/>
    </location>
</feature>
<dbReference type="Proteomes" id="UP000265040">
    <property type="component" value="Chromosome 6"/>
</dbReference>
<dbReference type="SMART" id="SM00429">
    <property type="entry name" value="IPT"/>
    <property type="match status" value="2"/>
</dbReference>
<dbReference type="InterPro" id="IPR015943">
    <property type="entry name" value="WD40/YVTN_repeat-like_dom_sf"/>
</dbReference>
<dbReference type="InterPro" id="IPR036352">
    <property type="entry name" value="Semap_dom_sf"/>
</dbReference>
<dbReference type="Pfam" id="PF24479">
    <property type="entry name" value="PSI_PlexinA-B"/>
    <property type="match status" value="1"/>
</dbReference>
<comment type="subcellular location">
    <subcellularLocation>
        <location evidence="1">Cell membrane</location>
        <topology evidence="1">Single-pass type I membrane protein</topology>
    </subcellularLocation>
</comment>
<keyword evidence="6" id="KW-0677">Repeat</keyword>
<evidence type="ECO:0000259" key="15">
    <source>
        <dbReference type="PROSITE" id="PS51004"/>
    </source>
</evidence>
<dbReference type="GO" id="GO:0002116">
    <property type="term" value="C:semaphorin receptor complex"/>
    <property type="evidence" value="ECO:0007669"/>
    <property type="project" value="TreeGrafter"/>
</dbReference>
<dbReference type="CDD" id="cd12792">
    <property type="entry name" value="RasGAP_plexin_B2"/>
    <property type="match status" value="1"/>
</dbReference>
<evidence type="ECO:0000256" key="14">
    <source>
        <dbReference type="SAM" id="SignalP"/>
    </source>
</evidence>
<feature type="domain" description="Sema" evidence="15">
    <location>
        <begin position="12"/>
        <end position="446"/>
    </location>
</feature>
<dbReference type="Pfam" id="PF08337">
    <property type="entry name" value="Plexin_cytopl"/>
    <property type="match status" value="1"/>
</dbReference>
<feature type="chain" id="PRO_5031041358" description="Sema domain-containing protein" evidence="14">
    <location>
        <begin position="20"/>
        <end position="1559"/>
    </location>
</feature>
<dbReference type="GO" id="GO:0007411">
    <property type="term" value="P:axon guidance"/>
    <property type="evidence" value="ECO:0007669"/>
    <property type="project" value="UniProtKB-ARBA"/>
</dbReference>
<dbReference type="Gene3D" id="2.60.40.10">
    <property type="entry name" value="Immunoglobulins"/>
    <property type="match status" value="2"/>
</dbReference>
<evidence type="ECO:0000256" key="1">
    <source>
        <dbReference type="ARBA" id="ARBA00004251"/>
    </source>
</evidence>
<dbReference type="Pfam" id="PF20170">
    <property type="entry name" value="Plexin_RBD"/>
    <property type="match status" value="1"/>
</dbReference>
<protein>
    <recommendedName>
        <fullName evidence="15">Sema domain-containing protein</fullName>
    </recommendedName>
</protein>
<dbReference type="PROSITE" id="PS51004">
    <property type="entry name" value="SEMA"/>
    <property type="match status" value="1"/>
</dbReference>
<keyword evidence="11" id="KW-0325">Glycoprotein</keyword>
<dbReference type="InterPro" id="IPR016201">
    <property type="entry name" value="PSI"/>
</dbReference>
<accession>A0A7N6B9X2</accession>
<dbReference type="GO" id="GO:0050772">
    <property type="term" value="P:positive regulation of axonogenesis"/>
    <property type="evidence" value="ECO:0007669"/>
    <property type="project" value="TreeGrafter"/>
</dbReference>
<dbReference type="InterPro" id="IPR031148">
    <property type="entry name" value="Plexin"/>
</dbReference>
<evidence type="ECO:0000256" key="10">
    <source>
        <dbReference type="ARBA" id="ARBA00023170"/>
    </source>
</evidence>
<evidence type="ECO:0000256" key="7">
    <source>
        <dbReference type="ARBA" id="ARBA00022989"/>
    </source>
</evidence>
<evidence type="ECO:0000256" key="9">
    <source>
        <dbReference type="ARBA" id="ARBA00023157"/>
    </source>
</evidence>
<dbReference type="InterPro" id="IPR002909">
    <property type="entry name" value="IPT_dom"/>
</dbReference>
<feature type="transmembrane region" description="Helical" evidence="13">
    <location>
        <begin position="631"/>
        <end position="653"/>
    </location>
</feature>
<dbReference type="Gene3D" id="3.10.20.90">
    <property type="entry name" value="Phosphatidylinositol 3-kinase Catalytic Subunit, Chain A, domain 1"/>
    <property type="match status" value="1"/>
</dbReference>
<dbReference type="InterPro" id="IPR002165">
    <property type="entry name" value="Plexin_repeat"/>
</dbReference>
<dbReference type="Ensembl" id="ENSATET00000047816.2">
    <property type="protein sequence ID" value="ENSATEP00000059887.1"/>
    <property type="gene ID" value="ENSATEG00000019037.3"/>
</dbReference>
<dbReference type="GO" id="GO:0005886">
    <property type="term" value="C:plasma membrane"/>
    <property type="evidence" value="ECO:0007669"/>
    <property type="project" value="UniProtKB-SubCell"/>
</dbReference>
<keyword evidence="4 13" id="KW-0812">Transmembrane</keyword>
<dbReference type="Gene3D" id="1.10.506.10">
    <property type="entry name" value="GTPase Activation - p120gap, domain 1"/>
    <property type="match status" value="1"/>
</dbReference>
<evidence type="ECO:0000256" key="12">
    <source>
        <dbReference type="PROSITE-ProRule" id="PRU00352"/>
    </source>
</evidence>
<sequence>MESWVSLLLFLFCHLTSQAHEARSSTPVLEYLSENFINNVVQDPRTGRIYLGAVNTIYQLGPSLQMEARAETGPKEDARTCTPPASACQDTKPMPNLNKLLLVHPSNGSLIVCGSRYRGICSLLNLTNVEQQLYYSDSKGERTYVASIEDNVNVVAVMSSYSKDGQNFSVFLVGKGYGTLDSTKLISTRILQDFREWVVFESIIEASTVQTTPFAPKYLHDFRHAFKEDGFVYFLFSRTLDGTDNKNLTFVSRLCEEDHHYYSHTELQLNCGPNNRYNKVQAAFVASPGKELAPDDDDSDSALCMYPLSSINERLVDIISACYSDSGKIGGYPAKELLKNFTCGADFLPSPLASKPRFALKANAVLTMSSLLTAVAVAVENDHTIAFLGNNKGEVFKVKLFSDVLFFSIFFSNYFTSGKDNSVLMSDVNFFNLYITTEKKVPVQTCLQKKDCQSCVELKDPYCGWCVLEGRCTRRSECRRAEEKNGWLWSPKQQCVKIVSFFPANLSFDLTIFFSPPYFFLHLFHAEECVMNELCLCEVVEIHFVVSSMDFCVGRSLMSLHVFSFCLCVLLCVCELLPNYVWESIFSSLCVCVLRCMSCVSSQWGCQWNVHDHTCSDMDNTVVKGNGSLEFALYTLQYCNILYLTIYFFYLLITSHTVTLYNCSMGREDCSLCKNADPKYRCVWCAKQKACVYEKLCSTQGLENPYEIECPAPQISYIIPHFGPLKGGISITIRGSNLGIHKEDIKSITVVGAPCKHQEEKYSFPSENPFTKGMPVKLNNPIPDAVKPAKGPKAGGTLITITGKFLDTGSREDVQVTIGGVECTVHNTLSIIVGLPLQGRGFSKAMTAKEAQAFVGDVLCVVNTLQDEKLFLDPPSTTPRARSRRHRRDTRPELLDLMIKFGKGEWVVGSVQYEQKNDLSLYIIIPAVIVPMLLIIAISVYCYRRKSQQAEREYEKVKHQLENLEESVRDRCKKEFTDLMIEMEDHTNDLSEGRIPFLDYKTYTDRVFFLPSKDGANDVMITGRLDIPEARRAVVTQALNQFSNLLNSKTFLINFIRTLERSHDFNARAKVYFASLLTVALHGKLEYYTDIMRTLLLELMNDYVNSKNPKLMLRRSETVVERMLCNWMSICLYQFLKDSAGEPLYKLFRAIKHQIEKGPVDARLKKAKYTLNDTGLLGDDVEYSVLTLQVLVHGEGPDVTPVKVLNCDTISQVKEKIIEQVYRNLPYSLRPKVDSVTLEWRPGSTGQILSDLDLTSQKEGRWKRVNTLAHYNVRDNATLVLSRVVHTQQNYDQNQENHEERNALLEDDKVFHLVRPTDELDEIKSKRGSIKDKSMTKAITEIYLTRLLSVKGTLQQFVDDFFRGVLCSVAVVPPAVKYFFDFLDEQALKHNVDEETIHIWKTNSLPLRFWVNILKNPHFIFDVHVSEMVDASLSVIAQTFMDACTKSEHKLSRDSPSNKLLYAKEISTYKKMVDDYYKGVRKMVPVSDQDMNTHLAEVSRSHTDRLNTQVALHQLYQYASKYYDGIIASLDEDPAAQSKQLTLRLQQIAAALENKVTDL</sequence>
<dbReference type="Gene3D" id="3.30.1680.10">
    <property type="entry name" value="ligand-binding face of the semaphorins, domain 2"/>
    <property type="match status" value="1"/>
</dbReference>
<dbReference type="GO" id="GO:0007162">
    <property type="term" value="P:negative regulation of cell adhesion"/>
    <property type="evidence" value="ECO:0007669"/>
    <property type="project" value="TreeGrafter"/>
</dbReference>
<evidence type="ECO:0000313" key="17">
    <source>
        <dbReference type="Proteomes" id="UP000265040"/>
    </source>
</evidence>
<evidence type="ECO:0000256" key="6">
    <source>
        <dbReference type="ARBA" id="ARBA00022737"/>
    </source>
</evidence>
<dbReference type="SUPFAM" id="SSF81296">
    <property type="entry name" value="E set domains"/>
    <property type="match status" value="2"/>
</dbReference>
<evidence type="ECO:0000256" key="2">
    <source>
        <dbReference type="ARBA" id="ARBA00010297"/>
    </source>
</evidence>
<dbReference type="GO" id="GO:0030334">
    <property type="term" value="P:regulation of cell migration"/>
    <property type="evidence" value="ECO:0007669"/>
    <property type="project" value="TreeGrafter"/>
</dbReference>
<dbReference type="SMART" id="SM00423">
    <property type="entry name" value="PSI"/>
    <property type="match status" value="3"/>
</dbReference>
<dbReference type="Pfam" id="PF24317">
    <property type="entry name" value="PSI_Plexin-B"/>
    <property type="match status" value="1"/>
</dbReference>
<dbReference type="InterPro" id="IPR014756">
    <property type="entry name" value="Ig_E-set"/>
</dbReference>
<evidence type="ECO:0000313" key="16">
    <source>
        <dbReference type="Ensembl" id="ENSATEP00000059887.1"/>
    </source>
</evidence>
<dbReference type="InterPro" id="IPR046800">
    <property type="entry name" value="Plexin_RBD"/>
</dbReference>
<dbReference type="GeneTree" id="ENSGT01150000286928"/>
<feature type="signal peptide" evidence="14">
    <location>
        <begin position="1"/>
        <end position="19"/>
    </location>
</feature>
<dbReference type="GO" id="GO:0008360">
    <property type="term" value="P:regulation of cell shape"/>
    <property type="evidence" value="ECO:0007669"/>
    <property type="project" value="TreeGrafter"/>
</dbReference>
<dbReference type="SUPFAM" id="SSF103575">
    <property type="entry name" value="Plexin repeat"/>
    <property type="match status" value="1"/>
</dbReference>